<proteinExistence type="predicted"/>
<gene>
    <name evidence="1" type="ORF">AAFF_G00130990</name>
</gene>
<name>A0AAD7RR22_9TELE</name>
<reference evidence="1" key="1">
    <citation type="journal article" date="2023" name="Science">
        <title>Genome structures resolve the early diversification of teleost fishes.</title>
        <authorList>
            <person name="Parey E."/>
            <person name="Louis A."/>
            <person name="Montfort J."/>
            <person name="Bouchez O."/>
            <person name="Roques C."/>
            <person name="Iampietro C."/>
            <person name="Lluch J."/>
            <person name="Castinel A."/>
            <person name="Donnadieu C."/>
            <person name="Desvignes T."/>
            <person name="Floi Bucao C."/>
            <person name="Jouanno E."/>
            <person name="Wen M."/>
            <person name="Mejri S."/>
            <person name="Dirks R."/>
            <person name="Jansen H."/>
            <person name="Henkel C."/>
            <person name="Chen W.J."/>
            <person name="Zahm M."/>
            <person name="Cabau C."/>
            <person name="Klopp C."/>
            <person name="Thompson A.W."/>
            <person name="Robinson-Rechavi M."/>
            <person name="Braasch I."/>
            <person name="Lecointre G."/>
            <person name="Bobe J."/>
            <person name="Postlethwait J.H."/>
            <person name="Berthelot C."/>
            <person name="Roest Crollius H."/>
            <person name="Guiguen Y."/>
        </authorList>
    </citation>
    <scope>NUCLEOTIDE SEQUENCE</scope>
    <source>
        <strain evidence="1">NC1722</strain>
    </source>
</reference>
<dbReference type="EMBL" id="JAINUG010000191">
    <property type="protein sequence ID" value="KAJ8388690.1"/>
    <property type="molecule type" value="Genomic_DNA"/>
</dbReference>
<accession>A0AAD7RR22</accession>
<organism evidence="1 2">
    <name type="scientific">Aldrovandia affinis</name>
    <dbReference type="NCBI Taxonomy" id="143900"/>
    <lineage>
        <taxon>Eukaryota</taxon>
        <taxon>Metazoa</taxon>
        <taxon>Chordata</taxon>
        <taxon>Craniata</taxon>
        <taxon>Vertebrata</taxon>
        <taxon>Euteleostomi</taxon>
        <taxon>Actinopterygii</taxon>
        <taxon>Neopterygii</taxon>
        <taxon>Teleostei</taxon>
        <taxon>Notacanthiformes</taxon>
        <taxon>Halosauridae</taxon>
        <taxon>Aldrovandia</taxon>
    </lineage>
</organism>
<comment type="caution">
    <text evidence="1">The sequence shown here is derived from an EMBL/GenBank/DDBJ whole genome shotgun (WGS) entry which is preliminary data.</text>
</comment>
<dbReference type="Proteomes" id="UP001221898">
    <property type="component" value="Unassembled WGS sequence"/>
</dbReference>
<keyword evidence="2" id="KW-1185">Reference proteome</keyword>
<evidence type="ECO:0000313" key="2">
    <source>
        <dbReference type="Proteomes" id="UP001221898"/>
    </source>
</evidence>
<dbReference type="AlphaFoldDB" id="A0AAD7RR22"/>
<sequence>MGGSSLGLTGVSGDWLGSLSEVSTAVAFGGHRLEVATVASEYSSLLRIDKRELRFPVCTVPSKLVDKRGQHAFDPRLF</sequence>
<protein>
    <submittedName>
        <fullName evidence="1">Uncharacterized protein</fullName>
    </submittedName>
</protein>
<evidence type="ECO:0000313" key="1">
    <source>
        <dbReference type="EMBL" id="KAJ8388690.1"/>
    </source>
</evidence>